<name>A0ABU6AE82_9PSEU</name>
<proteinExistence type="predicted"/>
<dbReference type="NCBIfam" id="TIGR00778">
    <property type="entry name" value="ahpD_dom"/>
    <property type="match status" value="1"/>
</dbReference>
<dbReference type="PANTHER" id="PTHR33930:SF2">
    <property type="entry name" value="BLR3452 PROTEIN"/>
    <property type="match status" value="1"/>
</dbReference>
<dbReference type="PANTHER" id="PTHR33930">
    <property type="entry name" value="ALKYL HYDROPEROXIDE REDUCTASE AHPD"/>
    <property type="match status" value="1"/>
</dbReference>
<dbReference type="InterPro" id="IPR029032">
    <property type="entry name" value="AhpD-like"/>
</dbReference>
<dbReference type="Gene3D" id="1.20.1290.10">
    <property type="entry name" value="AhpD-like"/>
    <property type="match status" value="1"/>
</dbReference>
<gene>
    <name evidence="3" type="ORF">R4I43_20875</name>
</gene>
<dbReference type="Proteomes" id="UP001327093">
    <property type="component" value="Unassembled WGS sequence"/>
</dbReference>
<feature type="region of interest" description="Disordered" evidence="1">
    <location>
        <begin position="93"/>
        <end position="121"/>
    </location>
</feature>
<evidence type="ECO:0000256" key="1">
    <source>
        <dbReference type="SAM" id="MobiDB-lite"/>
    </source>
</evidence>
<evidence type="ECO:0000313" key="3">
    <source>
        <dbReference type="EMBL" id="MEB3369867.1"/>
    </source>
</evidence>
<dbReference type="Pfam" id="PF02627">
    <property type="entry name" value="CMD"/>
    <property type="match status" value="1"/>
</dbReference>
<organism evidence="3 4">
    <name type="scientific">Saccharopolyspora mangrovi</name>
    <dbReference type="NCBI Taxonomy" id="3082379"/>
    <lineage>
        <taxon>Bacteria</taxon>
        <taxon>Bacillati</taxon>
        <taxon>Actinomycetota</taxon>
        <taxon>Actinomycetes</taxon>
        <taxon>Pseudonocardiales</taxon>
        <taxon>Pseudonocardiaceae</taxon>
        <taxon>Saccharopolyspora</taxon>
    </lineage>
</organism>
<evidence type="ECO:0000313" key="4">
    <source>
        <dbReference type="Proteomes" id="UP001327093"/>
    </source>
</evidence>
<feature type="domain" description="Carboxymuconolactone decarboxylase-like" evidence="2">
    <location>
        <begin position="9"/>
        <end position="93"/>
    </location>
</feature>
<accession>A0ABU6AE82</accession>
<comment type="caution">
    <text evidence="3">The sequence shown here is derived from an EMBL/GenBank/DDBJ whole genome shotgun (WGS) entry which is preliminary data.</text>
</comment>
<dbReference type="RefSeq" id="WP_324267352.1">
    <property type="nucleotide sequence ID" value="NZ_JAWLNX010000015.1"/>
</dbReference>
<reference evidence="3 4" key="1">
    <citation type="submission" date="2023-10" db="EMBL/GenBank/DDBJ databases">
        <title>Saccharopolyspora sp. nov., isolated from mangrove soil.</title>
        <authorList>
            <person name="Lu Y."/>
            <person name="Liu W."/>
        </authorList>
    </citation>
    <scope>NUCLEOTIDE SEQUENCE [LARGE SCALE GENOMIC DNA]</scope>
    <source>
        <strain evidence="3 4">S2-29</strain>
    </source>
</reference>
<dbReference type="InterPro" id="IPR004675">
    <property type="entry name" value="AhpD_core"/>
</dbReference>
<dbReference type="SUPFAM" id="SSF69118">
    <property type="entry name" value="AhpD-like"/>
    <property type="match status" value="1"/>
</dbReference>
<dbReference type="InterPro" id="IPR003779">
    <property type="entry name" value="CMD-like"/>
</dbReference>
<evidence type="ECO:0000259" key="2">
    <source>
        <dbReference type="Pfam" id="PF02627"/>
    </source>
</evidence>
<sequence>MADIKEAAPEMVAAFFGFDKAVFDKNNGNLALATRELIAVGVAVTTQCRYCIEDHAKRAVKAGASKAEVAEAVMVAAALRAGGGVTHGWKAMKSISEDEQAPAARGGPLSSSPDAGLRCGA</sequence>
<protein>
    <submittedName>
        <fullName evidence="3">Carboxymuconolactone decarboxylase family protein</fullName>
    </submittedName>
</protein>
<keyword evidence="4" id="KW-1185">Reference proteome</keyword>
<dbReference type="EMBL" id="JAWLNX010000015">
    <property type="protein sequence ID" value="MEB3369867.1"/>
    <property type="molecule type" value="Genomic_DNA"/>
</dbReference>